<proteinExistence type="inferred from homology"/>
<dbReference type="RefSeq" id="WP_054936993.1">
    <property type="nucleotide sequence ID" value="NZ_PVXL01000072.1"/>
</dbReference>
<evidence type="ECO:0000313" key="6">
    <source>
        <dbReference type="Proteomes" id="UP000239430"/>
    </source>
</evidence>
<name>A0A9X7J1C0_9FIRM</name>
<comment type="similarity">
    <text evidence="1">Belongs to the SMC family. SbcC subfamily.</text>
</comment>
<dbReference type="Proteomes" id="UP000239430">
    <property type="component" value="Unassembled WGS sequence"/>
</dbReference>
<keyword evidence="6" id="KW-1185">Reference proteome</keyword>
<sequence length="221" mass="24595">MTSSTHDNRLQKIENALAALRSDYDRAAGQLAYLERTKEEKLAELEQAQEDIRVWQLVQTLFVKVSEYAREQLRQKIEATVTAALQAIFEDDGLEFRVNLRQERGQAAADWEVVSKYGEFVFAGEPEGTRGGGVSDVVSLALRLALLELARPKPGGPVLLDEVGKHVSANYAPNVAVFLKEYARKTVRQVILITHQAALAEVADVSYQVSQRDGISEVRRA</sequence>
<feature type="coiled-coil region" evidence="4">
    <location>
        <begin position="10"/>
        <end position="58"/>
    </location>
</feature>
<evidence type="ECO:0000256" key="2">
    <source>
        <dbReference type="ARBA" id="ARBA00011322"/>
    </source>
</evidence>
<comment type="caution">
    <text evidence="5">The sequence shown here is derived from an EMBL/GenBank/DDBJ whole genome shotgun (WGS) entry which is preliminary data.</text>
</comment>
<organism evidence="5 6">
    <name type="scientific">Neomoorella stamsii</name>
    <dbReference type="NCBI Taxonomy" id="1266720"/>
    <lineage>
        <taxon>Bacteria</taxon>
        <taxon>Bacillati</taxon>
        <taxon>Bacillota</taxon>
        <taxon>Clostridia</taxon>
        <taxon>Neomoorellales</taxon>
        <taxon>Neomoorellaceae</taxon>
        <taxon>Neomoorella</taxon>
    </lineage>
</organism>
<evidence type="ECO:0000256" key="1">
    <source>
        <dbReference type="ARBA" id="ARBA00006930"/>
    </source>
</evidence>
<dbReference type="InterPro" id="IPR027417">
    <property type="entry name" value="P-loop_NTPase"/>
</dbReference>
<evidence type="ECO:0000256" key="4">
    <source>
        <dbReference type="SAM" id="Coils"/>
    </source>
</evidence>
<keyword evidence="4" id="KW-0175">Coiled coil</keyword>
<evidence type="ECO:0000313" key="5">
    <source>
        <dbReference type="EMBL" id="PRR69624.1"/>
    </source>
</evidence>
<comment type="subunit">
    <text evidence="2">Heterodimer of SbcC and SbcD.</text>
</comment>
<gene>
    <name evidence="5" type="primary">smc_6</name>
    <name evidence="5" type="ORF">MOST_30460</name>
</gene>
<dbReference type="SUPFAM" id="SSF52540">
    <property type="entry name" value="P-loop containing nucleoside triphosphate hydrolases"/>
    <property type="match status" value="1"/>
</dbReference>
<dbReference type="PANTHER" id="PTHR32114">
    <property type="entry name" value="ABC TRANSPORTER ABCH.3"/>
    <property type="match status" value="1"/>
</dbReference>
<reference evidence="5 6" key="1">
    <citation type="submission" date="2018-03" db="EMBL/GenBank/DDBJ databases">
        <title>Genome sequence of Moorella stamsii DSM 26217.</title>
        <authorList>
            <person name="Poehlein A."/>
            <person name="Daniel R."/>
        </authorList>
    </citation>
    <scope>NUCLEOTIDE SEQUENCE [LARGE SCALE GENOMIC DNA]</scope>
    <source>
        <strain evidence="6">DSM 26217</strain>
    </source>
</reference>
<dbReference type="EMBL" id="PVXL01000072">
    <property type="protein sequence ID" value="PRR69624.1"/>
    <property type="molecule type" value="Genomic_DNA"/>
</dbReference>
<dbReference type="PANTHER" id="PTHR32114:SF2">
    <property type="entry name" value="ABC TRANSPORTER ABCH.3"/>
    <property type="match status" value="1"/>
</dbReference>
<accession>A0A9X7J1C0</accession>
<dbReference type="AlphaFoldDB" id="A0A9X7J1C0"/>
<evidence type="ECO:0000256" key="3">
    <source>
        <dbReference type="ARBA" id="ARBA00013368"/>
    </source>
</evidence>
<protein>
    <recommendedName>
        <fullName evidence="3">Nuclease SbcCD subunit C</fullName>
    </recommendedName>
</protein>
<dbReference type="Gene3D" id="3.40.50.300">
    <property type="entry name" value="P-loop containing nucleotide triphosphate hydrolases"/>
    <property type="match status" value="1"/>
</dbReference>